<reference evidence="2 3" key="1">
    <citation type="journal article" date="2019" name="Sci. Rep.">
        <title>Orb-weaving spider Araneus ventricosus genome elucidates the spidroin gene catalogue.</title>
        <authorList>
            <person name="Kono N."/>
            <person name="Nakamura H."/>
            <person name="Ohtoshi R."/>
            <person name="Moran D.A.P."/>
            <person name="Shinohara A."/>
            <person name="Yoshida Y."/>
            <person name="Fujiwara M."/>
            <person name="Mori M."/>
            <person name="Tomita M."/>
            <person name="Arakawa K."/>
        </authorList>
    </citation>
    <scope>NUCLEOTIDE SEQUENCE [LARGE SCALE GENOMIC DNA]</scope>
</reference>
<feature type="region of interest" description="Disordered" evidence="1">
    <location>
        <begin position="1"/>
        <end position="20"/>
    </location>
</feature>
<name>A0A4Y2HSW2_ARAVE</name>
<dbReference type="AlphaFoldDB" id="A0A4Y2HSW2"/>
<organism evidence="2 3">
    <name type="scientific">Araneus ventricosus</name>
    <name type="common">Orbweaver spider</name>
    <name type="synonym">Epeira ventricosa</name>
    <dbReference type="NCBI Taxonomy" id="182803"/>
    <lineage>
        <taxon>Eukaryota</taxon>
        <taxon>Metazoa</taxon>
        <taxon>Ecdysozoa</taxon>
        <taxon>Arthropoda</taxon>
        <taxon>Chelicerata</taxon>
        <taxon>Arachnida</taxon>
        <taxon>Araneae</taxon>
        <taxon>Araneomorphae</taxon>
        <taxon>Entelegynae</taxon>
        <taxon>Araneoidea</taxon>
        <taxon>Araneidae</taxon>
        <taxon>Araneus</taxon>
    </lineage>
</organism>
<dbReference type="Proteomes" id="UP000499080">
    <property type="component" value="Unassembled WGS sequence"/>
</dbReference>
<evidence type="ECO:0000256" key="1">
    <source>
        <dbReference type="SAM" id="MobiDB-lite"/>
    </source>
</evidence>
<accession>A0A4Y2HSW2</accession>
<comment type="caution">
    <text evidence="2">The sequence shown here is derived from an EMBL/GenBank/DDBJ whole genome shotgun (WGS) entry which is preliminary data.</text>
</comment>
<proteinExistence type="predicted"/>
<dbReference type="EMBL" id="BGPR01002145">
    <property type="protein sequence ID" value="GBM68504.1"/>
    <property type="molecule type" value="Genomic_DNA"/>
</dbReference>
<dbReference type="OrthoDB" id="6420373at2759"/>
<protein>
    <submittedName>
        <fullName evidence="2">Uncharacterized protein</fullName>
    </submittedName>
</protein>
<evidence type="ECO:0000313" key="3">
    <source>
        <dbReference type="Proteomes" id="UP000499080"/>
    </source>
</evidence>
<gene>
    <name evidence="2" type="ORF">AVEN_144210_1</name>
</gene>
<keyword evidence="3" id="KW-1185">Reference proteome</keyword>
<sequence length="121" mass="13772">MFENGPTDIDDADPYCEGRPSTSTNDGIFARVNDHILASRYVTVNEIANELGILRGGVRKIIVECLQFRKVRTLPNRCNRTTVNGRCNVILRRKHRNPLPSIDKSEIKWIIISKSSFCIEL</sequence>
<evidence type="ECO:0000313" key="2">
    <source>
        <dbReference type="EMBL" id="GBM68504.1"/>
    </source>
</evidence>